<dbReference type="InterPro" id="IPR005232">
    <property type="entry name" value="LarE"/>
</dbReference>
<dbReference type="InterPro" id="IPR052188">
    <property type="entry name" value="Ni-pincer_cofactor_biosynth"/>
</dbReference>
<evidence type="ECO:0000256" key="1">
    <source>
        <dbReference type="PIRSR" id="PIRSR006661-1"/>
    </source>
</evidence>
<dbReference type="CDD" id="cd01990">
    <property type="entry name" value="LarE-like"/>
    <property type="match status" value="1"/>
</dbReference>
<dbReference type="KEGG" id="obj:EIO64_06800"/>
<dbReference type="InterPro" id="IPR014729">
    <property type="entry name" value="Rossmann-like_a/b/a_fold"/>
</dbReference>
<keyword evidence="2" id="KW-0808">Transferase</keyword>
<proteinExistence type="predicted"/>
<protein>
    <submittedName>
        <fullName evidence="2">ATP-dependent sacrificial sulfur transferase LarE</fullName>
    </submittedName>
</protein>
<dbReference type="RefSeq" id="WP_136891044.1">
    <property type="nucleotide sequence ID" value="NZ_CP034413.3"/>
</dbReference>
<dbReference type="EMBL" id="CP034413">
    <property type="protein sequence ID" value="QCI58970.1"/>
    <property type="molecule type" value="Genomic_DNA"/>
</dbReference>
<evidence type="ECO:0000313" key="2">
    <source>
        <dbReference type="EMBL" id="QCI58970.1"/>
    </source>
</evidence>
<keyword evidence="3" id="KW-1185">Reference proteome</keyword>
<gene>
    <name evidence="2" type="primary">larE</name>
    <name evidence="2" type="ORF">EIO64_06800</name>
</gene>
<dbReference type="AlphaFoldDB" id="A0A4D7ATZ0"/>
<dbReference type="GO" id="GO:0016783">
    <property type="term" value="F:sulfurtransferase activity"/>
    <property type="evidence" value="ECO:0007669"/>
    <property type="project" value="InterPro"/>
</dbReference>
<dbReference type="PANTHER" id="PTHR43169:SF2">
    <property type="entry name" value="NAD_GMP SYNTHASE DOMAIN-CONTAINING PROTEIN"/>
    <property type="match status" value="1"/>
</dbReference>
<organism evidence="2 3">
    <name type="scientific">Dysosmobacter welbionis</name>
    <dbReference type="NCBI Taxonomy" id="2093857"/>
    <lineage>
        <taxon>Bacteria</taxon>
        <taxon>Bacillati</taxon>
        <taxon>Bacillota</taxon>
        <taxon>Clostridia</taxon>
        <taxon>Eubacteriales</taxon>
        <taxon>Oscillospiraceae</taxon>
        <taxon>Dysosmobacter</taxon>
    </lineage>
</organism>
<dbReference type="Proteomes" id="UP000298642">
    <property type="component" value="Chromosome"/>
</dbReference>
<sequence length="251" mass="27823">MQLSDFFEQNPRGAVAYSGGVDSSLLVWAAMKYGRDWRAYYVHSAFQPAFELEDAKQVAAQCGMPLTVIEADIFQHPEVIANPANRCYYCKHRIFAAILRQGASDGYSLVIDGTNASDDAGDRPGMKALRELEVRSPLRECGLTKGDVRALCREAGLFVWNKPSYACLATRIPAGTPITEEALRKVEQGEDLLASMGFRDFRIRLRGGAAVIQVTEDQQDDAWAMRHEIRSGLGPIFPLFSLDLTARKNSD</sequence>
<name>A0A4D7ATZ0_9FIRM</name>
<dbReference type="NCBIfam" id="TIGR00268">
    <property type="entry name" value="ATP-dependent sacrificial sulfur transferase LarE"/>
    <property type="match status" value="1"/>
</dbReference>
<accession>A0A4D7ATZ0</accession>
<feature type="active site" description="Nucleophile and sulfur donor" evidence="1">
    <location>
        <position position="167"/>
    </location>
</feature>
<reference evidence="3" key="1">
    <citation type="submission" date="2018-12" db="EMBL/GenBank/DDBJ databases">
        <title>Dusodibacter welbiota gen. nov., sp. nov., isolated from human faeces and emended description of the Oscillibacter genus.</title>
        <authorList>
            <person name="Le Roy T."/>
            <person name="Van der Smissen P."/>
            <person name="Delzenne N."/>
            <person name="Muccioli G."/>
            <person name="Collet J.F."/>
            <person name="Cani P.D."/>
        </authorList>
    </citation>
    <scope>NUCLEOTIDE SEQUENCE [LARGE SCALE GENOMIC DNA]</scope>
    <source>
        <strain evidence="3">J115</strain>
    </source>
</reference>
<dbReference type="PIRSF" id="PIRSF006661">
    <property type="entry name" value="PP-lp_UCP006661"/>
    <property type="match status" value="1"/>
</dbReference>
<dbReference type="Gene3D" id="3.40.50.620">
    <property type="entry name" value="HUPs"/>
    <property type="match status" value="1"/>
</dbReference>
<dbReference type="PANTHER" id="PTHR43169">
    <property type="entry name" value="EXSB FAMILY PROTEIN"/>
    <property type="match status" value="1"/>
</dbReference>
<dbReference type="SUPFAM" id="SSF52402">
    <property type="entry name" value="Adenine nucleotide alpha hydrolases-like"/>
    <property type="match status" value="1"/>
</dbReference>
<evidence type="ECO:0000313" key="3">
    <source>
        <dbReference type="Proteomes" id="UP000298642"/>
    </source>
</evidence>